<gene>
    <name evidence="1" type="ORF">C1SCF055_LOCUS11156</name>
</gene>
<comment type="caution">
    <text evidence="1">The sequence shown here is derived from an EMBL/GenBank/DDBJ whole genome shotgun (WGS) entry which is preliminary data.</text>
</comment>
<dbReference type="Proteomes" id="UP001152797">
    <property type="component" value="Unassembled WGS sequence"/>
</dbReference>
<evidence type="ECO:0000313" key="2">
    <source>
        <dbReference type="EMBL" id="CAL1136926.1"/>
    </source>
</evidence>
<dbReference type="EMBL" id="CAMXCT030000813">
    <property type="protein sequence ID" value="CAL4770863.1"/>
    <property type="molecule type" value="Genomic_DNA"/>
</dbReference>
<dbReference type="SUPFAM" id="SSF54909">
    <property type="entry name" value="Dimeric alpha+beta barrel"/>
    <property type="match status" value="1"/>
</dbReference>
<dbReference type="EMBL" id="CAMXCT020000813">
    <property type="protein sequence ID" value="CAL1136926.1"/>
    <property type="molecule type" value="Genomic_DNA"/>
</dbReference>
<evidence type="ECO:0000313" key="3">
    <source>
        <dbReference type="EMBL" id="CAL4770863.1"/>
    </source>
</evidence>
<keyword evidence="4" id="KW-1185">Reference proteome</keyword>
<dbReference type="EMBL" id="CAMXCT010000813">
    <property type="protein sequence ID" value="CAI3983551.1"/>
    <property type="molecule type" value="Genomic_DNA"/>
</dbReference>
<dbReference type="AlphaFoldDB" id="A0A9P1C1Z8"/>
<organism evidence="1">
    <name type="scientific">Cladocopium goreaui</name>
    <dbReference type="NCBI Taxonomy" id="2562237"/>
    <lineage>
        <taxon>Eukaryota</taxon>
        <taxon>Sar</taxon>
        <taxon>Alveolata</taxon>
        <taxon>Dinophyceae</taxon>
        <taxon>Suessiales</taxon>
        <taxon>Symbiodiniaceae</taxon>
        <taxon>Cladocopium</taxon>
    </lineage>
</organism>
<evidence type="ECO:0000313" key="1">
    <source>
        <dbReference type="EMBL" id="CAI3983551.1"/>
    </source>
</evidence>
<sequence length="349" mass="39577">MPDGPPMGFKARFGTAAVEVCLELSICGRAHNASSASSWTGNGGTVRRIASAEEWAEYGPDESPCTTEVRLTSAIINLLRRDRTFTTSEHFVRGEQMMRSTLQARKPLRARDRSRLVRLDVHRPPRTGAALKGRALDNWRLGEGSRIMTYLQPKKYRPMSLYGEVFQGKWNTDWHDVSHITQLRAQYSWAKDNIQQGPELLVCAMVNDVQRLVVRLKLRSVSSVSKASRSALEGVHVLLVNIKFESVDHKKKFKQLWSNIAKEVKEKEAKCLSYEFCDHFDDPTKAIIYERYVTKEDLDGPHQKTLGNWKATYGEALGQLNFEMELINYVESNVGQILKRSSASRIGTS</sequence>
<dbReference type="Gene3D" id="3.30.70.100">
    <property type="match status" value="1"/>
</dbReference>
<name>A0A9P1C1Z8_9DINO</name>
<evidence type="ECO:0000313" key="4">
    <source>
        <dbReference type="Proteomes" id="UP001152797"/>
    </source>
</evidence>
<reference evidence="2" key="2">
    <citation type="submission" date="2024-04" db="EMBL/GenBank/DDBJ databases">
        <authorList>
            <person name="Chen Y."/>
            <person name="Shah S."/>
            <person name="Dougan E. K."/>
            <person name="Thang M."/>
            <person name="Chan C."/>
        </authorList>
    </citation>
    <scope>NUCLEOTIDE SEQUENCE [LARGE SCALE GENOMIC DNA]</scope>
</reference>
<dbReference type="OrthoDB" id="10643844at2759"/>
<dbReference type="InterPro" id="IPR011008">
    <property type="entry name" value="Dimeric_a/b-barrel"/>
</dbReference>
<reference evidence="1" key="1">
    <citation type="submission" date="2022-10" db="EMBL/GenBank/DDBJ databases">
        <authorList>
            <person name="Chen Y."/>
            <person name="Dougan E. K."/>
            <person name="Chan C."/>
            <person name="Rhodes N."/>
            <person name="Thang M."/>
        </authorList>
    </citation>
    <scope>NUCLEOTIDE SEQUENCE</scope>
</reference>
<protein>
    <submittedName>
        <fullName evidence="3">ABM domain-containing protein</fullName>
    </submittedName>
</protein>
<accession>A0A9P1C1Z8</accession>
<proteinExistence type="predicted"/>